<protein>
    <recommendedName>
        <fullName evidence="7">LysR family regulatory protein</fullName>
    </recommendedName>
</protein>
<dbReference type="OrthoDB" id="21502at2759"/>
<dbReference type="InterPro" id="IPR051283">
    <property type="entry name" value="Sec_Metabolite_Acyltrans"/>
</dbReference>
<dbReference type="PANTHER" id="PTHR31896">
    <property type="entry name" value="FAMILY REGULATORY PROTEIN, PUTATIVE (AFU_ORTHOLOGUE AFUA_3G14730)-RELATED"/>
    <property type="match status" value="1"/>
</dbReference>
<sequence length="487" mass="54708">MFGFLFGQPKPPQRVLTDHVVPVGFFDDTIIFRTFVLYTLFVFDDVLDAQKLHNSLTRVVSRPGWNKLGARLRRNDKGQLEHHIPATFSQDRPAIGFDHVDLSNWAVEDHPAASHIPRPPRDGRPAIVGDPDDLSELVHGPEIPKRLDDYIYTDRPQLGLRVVSFKNATVVVLHWIHLACDATAKRSVLDAWTLMLQGREDEIPEPLAADNYILENVGKNPAEPHVLADRRVTTPGLVSWAFQNAYGLVIRPKEHRMVCVPAAYLAKLREKALAELASQAADAGQKTGPFLSEGDVLVAWTTRLAMANLPKDSDRTVAVQQAYQWRPVLTDLIPPNTPFLSNCVGFLVTLMPAKDLLQKPLSYLASHIRRSIEEQGSREQIEAYTSIIRMDSKNKAPPFFGESSMQLLMFSNWQKANMYGTDLSAAAAKPRDTPLLPSYVQSMQGPYNFSDGIIIVGKDTEGNYWLSGYRVKGLWEMMEREMGKEEI</sequence>
<dbReference type="AlphaFoldDB" id="A0A084GCJ2"/>
<dbReference type="KEGG" id="sapo:SAPIO_CDS2475"/>
<comment type="caution">
    <text evidence="5">The sequence shown here is derived from an EMBL/GenBank/DDBJ whole genome shotgun (WGS) entry which is preliminary data.</text>
</comment>
<dbReference type="InterPro" id="IPR023213">
    <property type="entry name" value="CAT-like_dom_sf"/>
</dbReference>
<evidence type="ECO:0000256" key="4">
    <source>
        <dbReference type="ARBA" id="ARBA00023315"/>
    </source>
</evidence>
<evidence type="ECO:0000256" key="1">
    <source>
        <dbReference type="ARBA" id="ARBA00005179"/>
    </source>
</evidence>
<dbReference type="VEuPathDB" id="FungiDB:SAPIO_CDS2475"/>
<evidence type="ECO:0000256" key="2">
    <source>
        <dbReference type="ARBA" id="ARBA00009861"/>
    </source>
</evidence>
<evidence type="ECO:0000313" key="5">
    <source>
        <dbReference type="EMBL" id="KEZ45054.1"/>
    </source>
</evidence>
<dbReference type="Gene3D" id="3.30.559.10">
    <property type="entry name" value="Chloramphenicol acetyltransferase-like domain"/>
    <property type="match status" value="2"/>
</dbReference>
<reference evidence="5 6" key="1">
    <citation type="journal article" date="2014" name="Genome Announc.">
        <title>Draft genome sequence of the pathogenic fungus Scedosporium apiospermum.</title>
        <authorList>
            <person name="Vandeputte P."/>
            <person name="Ghamrawi S."/>
            <person name="Rechenmann M."/>
            <person name="Iltis A."/>
            <person name="Giraud S."/>
            <person name="Fleury M."/>
            <person name="Thornton C."/>
            <person name="Delhaes L."/>
            <person name="Meyer W."/>
            <person name="Papon N."/>
            <person name="Bouchara J.P."/>
        </authorList>
    </citation>
    <scope>NUCLEOTIDE SEQUENCE [LARGE SCALE GENOMIC DNA]</scope>
    <source>
        <strain evidence="5 6">IHEM 14462</strain>
    </source>
</reference>
<evidence type="ECO:0008006" key="7">
    <source>
        <dbReference type="Google" id="ProtNLM"/>
    </source>
</evidence>
<keyword evidence="4" id="KW-0012">Acyltransferase</keyword>
<comment type="pathway">
    <text evidence="1">Secondary metabolite biosynthesis.</text>
</comment>
<organism evidence="5 6">
    <name type="scientific">Pseudallescheria apiosperma</name>
    <name type="common">Scedosporium apiospermum</name>
    <dbReference type="NCBI Taxonomy" id="563466"/>
    <lineage>
        <taxon>Eukaryota</taxon>
        <taxon>Fungi</taxon>
        <taxon>Dikarya</taxon>
        <taxon>Ascomycota</taxon>
        <taxon>Pezizomycotina</taxon>
        <taxon>Sordariomycetes</taxon>
        <taxon>Hypocreomycetidae</taxon>
        <taxon>Microascales</taxon>
        <taxon>Microascaceae</taxon>
        <taxon>Scedosporium</taxon>
    </lineage>
</organism>
<dbReference type="PANTHER" id="PTHR31896:SF69">
    <property type="entry name" value="FAMILY REGULATORY PROTEIN, PUTATIVE (AFU_ORTHOLOGUE AFUA_3G14730)-RELATED"/>
    <property type="match status" value="1"/>
</dbReference>
<keyword evidence="3" id="KW-0808">Transferase</keyword>
<dbReference type="RefSeq" id="XP_016644853.1">
    <property type="nucleotide sequence ID" value="XM_016785477.1"/>
</dbReference>
<evidence type="ECO:0000256" key="3">
    <source>
        <dbReference type="ARBA" id="ARBA00022679"/>
    </source>
</evidence>
<dbReference type="HOGENOM" id="CLU_029797_2_1_1"/>
<dbReference type="OMA" id="NWQKANM"/>
<gene>
    <name evidence="5" type="ORF">SAPIO_CDS2475</name>
</gene>
<accession>A0A084GCJ2</accession>
<dbReference type="Proteomes" id="UP000028545">
    <property type="component" value="Unassembled WGS sequence"/>
</dbReference>
<dbReference type="GeneID" id="27721547"/>
<dbReference type="GO" id="GO:0016746">
    <property type="term" value="F:acyltransferase activity"/>
    <property type="evidence" value="ECO:0007669"/>
    <property type="project" value="UniProtKB-KW"/>
</dbReference>
<evidence type="ECO:0000313" key="6">
    <source>
        <dbReference type="Proteomes" id="UP000028545"/>
    </source>
</evidence>
<dbReference type="EMBL" id="JOWA01000086">
    <property type="protein sequence ID" value="KEZ45054.1"/>
    <property type="molecule type" value="Genomic_DNA"/>
</dbReference>
<proteinExistence type="inferred from homology"/>
<comment type="similarity">
    <text evidence="2">Belongs to the plant acyltransferase family.</text>
</comment>
<name>A0A084GCJ2_PSEDA</name>
<keyword evidence="6" id="KW-1185">Reference proteome</keyword>